<organism evidence="1 2">
    <name type="scientific">Sorangium cellulosum</name>
    <name type="common">Polyangium cellulosum</name>
    <dbReference type="NCBI Taxonomy" id="56"/>
    <lineage>
        <taxon>Bacteria</taxon>
        <taxon>Pseudomonadati</taxon>
        <taxon>Myxococcota</taxon>
        <taxon>Polyangia</taxon>
        <taxon>Polyangiales</taxon>
        <taxon>Polyangiaceae</taxon>
        <taxon>Sorangium</taxon>
    </lineage>
</organism>
<dbReference type="EMBL" id="CP012673">
    <property type="protein sequence ID" value="AUX39612.1"/>
    <property type="molecule type" value="Genomic_DNA"/>
</dbReference>
<reference evidence="1 2" key="1">
    <citation type="submission" date="2015-09" db="EMBL/GenBank/DDBJ databases">
        <title>Sorangium comparison.</title>
        <authorList>
            <person name="Zaburannyi N."/>
            <person name="Bunk B."/>
            <person name="Overmann J."/>
            <person name="Mueller R."/>
        </authorList>
    </citation>
    <scope>NUCLEOTIDE SEQUENCE [LARGE SCALE GENOMIC DNA]</scope>
    <source>
        <strain evidence="1 2">So ce26</strain>
    </source>
</reference>
<accession>A0A2L0EJZ1</accession>
<dbReference type="AlphaFoldDB" id="A0A2L0EJZ1"/>
<dbReference type="Proteomes" id="UP000238348">
    <property type="component" value="Chromosome"/>
</dbReference>
<evidence type="ECO:0000313" key="2">
    <source>
        <dbReference type="Proteomes" id="UP000238348"/>
    </source>
</evidence>
<sequence length="58" mass="6522">MLIAGNACDLRRETPYPVCVPWLLRESGWTAMMRDPSVLVTSEIERLYIGVVPEVSSL</sequence>
<proteinExistence type="predicted"/>
<protein>
    <submittedName>
        <fullName evidence="1">Uncharacterized protein</fullName>
    </submittedName>
</protein>
<gene>
    <name evidence="1" type="ORF">SOCE26_010060</name>
</gene>
<evidence type="ECO:0000313" key="1">
    <source>
        <dbReference type="EMBL" id="AUX39612.1"/>
    </source>
</evidence>
<name>A0A2L0EJZ1_SORCE</name>